<organism evidence="2 3">
    <name type="scientific">Streptacidiphilus alkalitolerans</name>
    <dbReference type="NCBI Taxonomy" id="3342712"/>
    <lineage>
        <taxon>Bacteria</taxon>
        <taxon>Bacillati</taxon>
        <taxon>Actinomycetota</taxon>
        <taxon>Actinomycetes</taxon>
        <taxon>Kitasatosporales</taxon>
        <taxon>Streptomycetaceae</taxon>
        <taxon>Streptacidiphilus</taxon>
    </lineage>
</organism>
<dbReference type="RefSeq" id="WP_380514600.1">
    <property type="nucleotide sequence ID" value="NZ_JBHEZX010000015.1"/>
</dbReference>
<feature type="chain" id="PRO_5046633905" evidence="1">
    <location>
        <begin position="27"/>
        <end position="165"/>
    </location>
</feature>
<keyword evidence="3" id="KW-1185">Reference proteome</keyword>
<reference evidence="2 3" key="1">
    <citation type="submission" date="2024-09" db="EMBL/GenBank/DDBJ databases">
        <authorList>
            <person name="Lee S.D."/>
        </authorList>
    </citation>
    <scope>NUCLEOTIDE SEQUENCE [LARGE SCALE GENOMIC DNA]</scope>
    <source>
        <strain evidence="2 3">N1-1</strain>
    </source>
</reference>
<sequence length="165" mass="15712">MRTARTLAAVGLTAAAIALPSSAAFAAGNQNQIETSPSTVAPGGTVTLSTAVTSCPKDSTLKVTEQNNGWAATLTKGTMSLVGTLQVPASAKPGAYTMVGSCPTGGLIIAGGFTVSGGTPVGPVGTGMGGSIGPDTAELAGGAGLAAAALVGAVALKRRRTGGDV</sequence>
<protein>
    <submittedName>
        <fullName evidence="2">Uncharacterized protein</fullName>
    </submittedName>
</protein>
<accession>A0ABV6VHF6</accession>
<gene>
    <name evidence="2" type="ORF">ACEZDG_28320</name>
</gene>
<evidence type="ECO:0000313" key="3">
    <source>
        <dbReference type="Proteomes" id="UP001592582"/>
    </source>
</evidence>
<keyword evidence="1" id="KW-0732">Signal</keyword>
<evidence type="ECO:0000313" key="2">
    <source>
        <dbReference type="EMBL" id="MFC1413179.1"/>
    </source>
</evidence>
<comment type="caution">
    <text evidence="2">The sequence shown here is derived from an EMBL/GenBank/DDBJ whole genome shotgun (WGS) entry which is preliminary data.</text>
</comment>
<proteinExistence type="predicted"/>
<dbReference type="EMBL" id="JBHEZX010000015">
    <property type="protein sequence ID" value="MFC1413179.1"/>
    <property type="molecule type" value="Genomic_DNA"/>
</dbReference>
<name>A0ABV6VHF6_9ACTN</name>
<dbReference type="Proteomes" id="UP001592582">
    <property type="component" value="Unassembled WGS sequence"/>
</dbReference>
<evidence type="ECO:0000256" key="1">
    <source>
        <dbReference type="SAM" id="SignalP"/>
    </source>
</evidence>
<feature type="signal peptide" evidence="1">
    <location>
        <begin position="1"/>
        <end position="26"/>
    </location>
</feature>